<evidence type="ECO:0000256" key="4">
    <source>
        <dbReference type="ARBA" id="ARBA00023015"/>
    </source>
</evidence>
<comment type="similarity">
    <text evidence="2">Belongs to the pinin family.</text>
</comment>
<dbReference type="AlphaFoldDB" id="A0A182VK05"/>
<evidence type="ECO:0000313" key="12">
    <source>
        <dbReference type="Proteomes" id="UP000075903"/>
    </source>
</evidence>
<feature type="compositionally biased region" description="Gly residues" evidence="9">
    <location>
        <begin position="52"/>
        <end position="61"/>
    </location>
</feature>
<dbReference type="VEuPathDB" id="VectorBase:AMEM016277"/>
<organism evidence="11 12">
    <name type="scientific">Anopheles merus</name>
    <name type="common">Mosquito</name>
    <dbReference type="NCBI Taxonomy" id="30066"/>
    <lineage>
        <taxon>Eukaryota</taxon>
        <taxon>Metazoa</taxon>
        <taxon>Ecdysozoa</taxon>
        <taxon>Arthropoda</taxon>
        <taxon>Hexapoda</taxon>
        <taxon>Insecta</taxon>
        <taxon>Pterygota</taxon>
        <taxon>Neoptera</taxon>
        <taxon>Endopterygota</taxon>
        <taxon>Diptera</taxon>
        <taxon>Nematocera</taxon>
        <taxon>Culicoidea</taxon>
        <taxon>Culicidae</taxon>
        <taxon>Anophelinae</taxon>
        <taxon>Anopheles</taxon>
    </lineage>
</organism>
<evidence type="ECO:0000313" key="11">
    <source>
        <dbReference type="EnsemblMetazoa" id="AMEM016277-PA"/>
    </source>
</evidence>
<reference evidence="11" key="1">
    <citation type="submission" date="2020-05" db="UniProtKB">
        <authorList>
            <consortium name="EnsemblMetazoa"/>
        </authorList>
    </citation>
    <scope>IDENTIFICATION</scope>
    <source>
        <strain evidence="11">MAF</strain>
    </source>
</reference>
<dbReference type="Proteomes" id="UP000075903">
    <property type="component" value="Unassembled WGS sequence"/>
</dbReference>
<keyword evidence="6" id="KW-0508">mRNA splicing</keyword>
<keyword evidence="12" id="KW-1185">Reference proteome</keyword>
<accession>A0A182VK05</accession>
<keyword evidence="5" id="KW-0804">Transcription</keyword>
<dbReference type="GO" id="GO:0071013">
    <property type="term" value="C:catalytic step 2 spliceosome"/>
    <property type="evidence" value="ECO:0007669"/>
    <property type="project" value="TreeGrafter"/>
</dbReference>
<dbReference type="EnsemblMetazoa" id="AMEM016277-RA">
    <property type="protein sequence ID" value="AMEM016277-PA"/>
    <property type="gene ID" value="AMEM016277"/>
</dbReference>
<dbReference type="VEuPathDB" id="VectorBase:AMEM21_014860"/>
<evidence type="ECO:0000256" key="7">
    <source>
        <dbReference type="ARBA" id="ARBA00023242"/>
    </source>
</evidence>
<feature type="compositionally biased region" description="Basic and acidic residues" evidence="9">
    <location>
        <begin position="320"/>
        <end position="332"/>
    </location>
</feature>
<keyword evidence="3" id="KW-0507">mRNA processing</keyword>
<feature type="region of interest" description="Disordered" evidence="9">
    <location>
        <begin position="320"/>
        <end position="481"/>
    </location>
</feature>
<dbReference type="InterPro" id="IPR039853">
    <property type="entry name" value="Pinin"/>
</dbReference>
<feature type="compositionally biased region" description="Basic and acidic residues" evidence="9">
    <location>
        <begin position="136"/>
        <end position="170"/>
    </location>
</feature>
<dbReference type="PANTHER" id="PTHR12707:SF0">
    <property type="entry name" value="PININ"/>
    <property type="match status" value="1"/>
</dbReference>
<feature type="region of interest" description="Disordered" evidence="9">
    <location>
        <begin position="20"/>
        <end position="171"/>
    </location>
</feature>
<evidence type="ECO:0000256" key="6">
    <source>
        <dbReference type="ARBA" id="ARBA00023187"/>
    </source>
</evidence>
<evidence type="ECO:0000256" key="9">
    <source>
        <dbReference type="SAM" id="MobiDB-lite"/>
    </source>
</evidence>
<feature type="compositionally biased region" description="Basic and acidic residues" evidence="9">
    <location>
        <begin position="405"/>
        <end position="425"/>
    </location>
</feature>
<dbReference type="GO" id="GO:0006397">
    <property type="term" value="P:mRNA processing"/>
    <property type="evidence" value="ECO:0007669"/>
    <property type="project" value="UniProtKB-KW"/>
</dbReference>
<dbReference type="PANTHER" id="PTHR12707">
    <property type="entry name" value="PINN"/>
    <property type="match status" value="1"/>
</dbReference>
<sequence>MATDLLKGCDDLQNELDRARNNLKGLNDNIRRIFGRDPSNAEPYNNGREDGGGGGGGGGGPNTPNGGNKKGGFAMKEGYDARKRNSLGFDSPHAMGPRRDHARPYPESGGHPNPAKRRAMGETKSVFSRLSGPPNRDVEYEKPRLFSRVIKEQPSKEDIVAAQGSDERSRARNRRIFGSLLGTLQKFSQEESKLKSKEEKKAMIEKKLEEQEKMERENMQKEKQCLFTDRKRQQLEIRALETKMAKLKALEVWENSKRPLQNFIKTKTNPPIFYLPKRMNAAMEKKLAECQKEQQKLMDEKRQEVMESIEAVEERFKADIKSLEENNGKDRTGAAGYDRMKAASGSFDDSFGTGSKHDRIKMEEDDEDDDPHSAYQYEQDEQPDVPEGPALPASMVSRFKITIHNTDHKQDTAERRDVSAEESKSTRVQATESIVMDVDDSIAEPNERSEKSPKRRKSSIDRSAKNIQITFRTSANADNNN</sequence>
<proteinExistence type="inferred from homology"/>
<evidence type="ECO:0000256" key="3">
    <source>
        <dbReference type="ARBA" id="ARBA00022664"/>
    </source>
</evidence>
<dbReference type="InterPro" id="IPR006786">
    <property type="entry name" value="Pinin_SDK_MemA"/>
</dbReference>
<dbReference type="GO" id="GO:0008380">
    <property type="term" value="P:RNA splicing"/>
    <property type="evidence" value="ECO:0007669"/>
    <property type="project" value="UniProtKB-KW"/>
</dbReference>
<name>A0A182VK05_ANOME</name>
<feature type="compositionally biased region" description="Basic and acidic residues" evidence="9">
    <location>
        <begin position="445"/>
        <end position="464"/>
    </location>
</feature>
<feature type="compositionally biased region" description="Polar residues" evidence="9">
    <location>
        <begin position="465"/>
        <end position="481"/>
    </location>
</feature>
<feature type="compositionally biased region" description="Low complexity" evidence="9">
    <location>
        <begin position="344"/>
        <end position="354"/>
    </location>
</feature>
<comment type="subcellular location">
    <subcellularLocation>
        <location evidence="1">Nucleus</location>
    </subcellularLocation>
</comment>
<evidence type="ECO:0000256" key="2">
    <source>
        <dbReference type="ARBA" id="ARBA00010386"/>
    </source>
</evidence>
<keyword evidence="8" id="KW-0175">Coiled coil</keyword>
<dbReference type="STRING" id="30066.A0A182VK05"/>
<keyword evidence="7" id="KW-0539">Nucleus</keyword>
<evidence type="ECO:0000259" key="10">
    <source>
        <dbReference type="Pfam" id="PF04696"/>
    </source>
</evidence>
<keyword evidence="4" id="KW-0805">Transcription regulation</keyword>
<feature type="coiled-coil region" evidence="8">
    <location>
        <begin position="187"/>
        <end position="250"/>
    </location>
</feature>
<evidence type="ECO:0000256" key="5">
    <source>
        <dbReference type="ARBA" id="ARBA00023163"/>
    </source>
</evidence>
<evidence type="ECO:0000256" key="8">
    <source>
        <dbReference type="SAM" id="Coils"/>
    </source>
</evidence>
<feature type="domain" description="Pinin/SDK/MemA protein" evidence="10">
    <location>
        <begin position="168"/>
        <end position="291"/>
    </location>
</feature>
<dbReference type="Pfam" id="PF04696">
    <property type="entry name" value="Pinin_SDK_memA"/>
    <property type="match status" value="1"/>
</dbReference>
<protein>
    <recommendedName>
        <fullName evidence="10">Pinin/SDK/MemA protein domain-containing protein</fullName>
    </recommendedName>
</protein>
<evidence type="ECO:0000256" key="1">
    <source>
        <dbReference type="ARBA" id="ARBA00004123"/>
    </source>
</evidence>